<dbReference type="InterPro" id="IPR002035">
    <property type="entry name" value="VWF_A"/>
</dbReference>
<dbReference type="GO" id="GO:0071277">
    <property type="term" value="P:cellular response to calcium ion"/>
    <property type="evidence" value="ECO:0007669"/>
    <property type="project" value="TreeGrafter"/>
</dbReference>
<dbReference type="PANTHER" id="PTHR10857">
    <property type="entry name" value="COPINE"/>
    <property type="match status" value="1"/>
</dbReference>
<dbReference type="GO" id="GO:0005886">
    <property type="term" value="C:plasma membrane"/>
    <property type="evidence" value="ECO:0007669"/>
    <property type="project" value="TreeGrafter"/>
</dbReference>
<comment type="caution">
    <text evidence="5">The sequence shown here is derived from an EMBL/GenBank/DDBJ whole genome shotgun (WGS) entry which is preliminary data.</text>
</comment>
<dbReference type="PANTHER" id="PTHR10857:SF106">
    <property type="entry name" value="C2 DOMAIN-CONTAINING PROTEIN"/>
    <property type="match status" value="1"/>
</dbReference>
<dbReference type="PROSITE" id="PS50004">
    <property type="entry name" value="C2"/>
    <property type="match status" value="2"/>
</dbReference>
<dbReference type="SUPFAM" id="SSF49562">
    <property type="entry name" value="C2 domain (Calcium/lipid-binding domain, CaLB)"/>
    <property type="match status" value="2"/>
</dbReference>
<accession>A0A2R5GQE4</accession>
<dbReference type="GO" id="GO:0005544">
    <property type="term" value="F:calcium-dependent phospholipid binding"/>
    <property type="evidence" value="ECO:0007669"/>
    <property type="project" value="InterPro"/>
</dbReference>
<reference evidence="5 6" key="1">
    <citation type="submission" date="2017-12" db="EMBL/GenBank/DDBJ databases">
        <title>Sequencing, de novo assembly and annotation of complete genome of a new Thraustochytrid species, strain FCC1311.</title>
        <authorList>
            <person name="Sedici K."/>
            <person name="Godart F."/>
            <person name="Aiese Cigliano R."/>
            <person name="Sanseverino W."/>
            <person name="Barakat M."/>
            <person name="Ortet P."/>
            <person name="Marechal E."/>
            <person name="Cagnac O."/>
            <person name="Amato A."/>
        </authorList>
    </citation>
    <scope>NUCLEOTIDE SEQUENCE [LARGE SCALE GENOMIC DNA]</scope>
</reference>
<dbReference type="SUPFAM" id="SSF53300">
    <property type="entry name" value="vWA-like"/>
    <property type="match status" value="1"/>
</dbReference>
<feature type="domain" description="C2" evidence="4">
    <location>
        <begin position="1"/>
        <end position="127"/>
    </location>
</feature>
<evidence type="ECO:0000256" key="1">
    <source>
        <dbReference type="ARBA" id="ARBA00009048"/>
    </source>
</evidence>
<dbReference type="InterPro" id="IPR000008">
    <property type="entry name" value="C2_dom"/>
</dbReference>
<dbReference type="SMART" id="SM00239">
    <property type="entry name" value="C2"/>
    <property type="match status" value="2"/>
</dbReference>
<evidence type="ECO:0000313" key="6">
    <source>
        <dbReference type="Proteomes" id="UP000241890"/>
    </source>
</evidence>
<evidence type="ECO:0000256" key="2">
    <source>
        <dbReference type="ARBA" id="ARBA00022737"/>
    </source>
</evidence>
<dbReference type="Pfam" id="PF07002">
    <property type="entry name" value="Copine"/>
    <property type="match status" value="1"/>
</dbReference>
<name>A0A2R5GQE4_9STRA</name>
<comment type="similarity">
    <text evidence="1">Belongs to the copine family.</text>
</comment>
<protein>
    <submittedName>
        <fullName evidence="5">Copine-5</fullName>
    </submittedName>
</protein>
<dbReference type="Gene3D" id="2.60.40.150">
    <property type="entry name" value="C2 domain"/>
    <property type="match status" value="2"/>
</dbReference>
<dbReference type="InParanoid" id="A0A2R5GQE4"/>
<feature type="domain" description="C2" evidence="4">
    <location>
        <begin position="138"/>
        <end position="267"/>
    </location>
</feature>
<dbReference type="CDD" id="cd04047">
    <property type="entry name" value="C2B_Copine"/>
    <property type="match status" value="1"/>
</dbReference>
<dbReference type="EMBL" id="BEYU01000133">
    <property type="protein sequence ID" value="GBG32835.1"/>
    <property type="molecule type" value="Genomic_DNA"/>
</dbReference>
<evidence type="ECO:0000313" key="5">
    <source>
        <dbReference type="EMBL" id="GBG32835.1"/>
    </source>
</evidence>
<dbReference type="InterPro" id="IPR036465">
    <property type="entry name" value="vWFA_dom_sf"/>
</dbReference>
<evidence type="ECO:0000259" key="4">
    <source>
        <dbReference type="PROSITE" id="PS50004"/>
    </source>
</evidence>
<dbReference type="OrthoDB" id="5855668at2759"/>
<dbReference type="SMART" id="SM00327">
    <property type="entry name" value="VWA"/>
    <property type="match status" value="1"/>
</dbReference>
<dbReference type="InterPro" id="IPR037768">
    <property type="entry name" value="C2B_Copine"/>
</dbReference>
<dbReference type="InterPro" id="IPR035892">
    <property type="entry name" value="C2_domain_sf"/>
</dbReference>
<dbReference type="CDD" id="cd04048">
    <property type="entry name" value="C2A_Copine"/>
    <property type="match status" value="1"/>
</dbReference>
<keyword evidence="6" id="KW-1185">Reference proteome</keyword>
<gene>
    <name evidence="5" type="ORF">FCC1311_090602</name>
</gene>
<evidence type="ECO:0000256" key="3">
    <source>
        <dbReference type="SAM" id="MobiDB-lite"/>
    </source>
</evidence>
<dbReference type="InterPro" id="IPR010734">
    <property type="entry name" value="Copine_C"/>
</dbReference>
<dbReference type="Pfam" id="PF00168">
    <property type="entry name" value="C2"/>
    <property type="match status" value="2"/>
</dbReference>
<feature type="region of interest" description="Disordered" evidence="3">
    <location>
        <begin position="563"/>
        <end position="601"/>
    </location>
</feature>
<keyword evidence="2" id="KW-0677">Repeat</keyword>
<organism evidence="5 6">
    <name type="scientific">Hondaea fermentalgiana</name>
    <dbReference type="NCBI Taxonomy" id="2315210"/>
    <lineage>
        <taxon>Eukaryota</taxon>
        <taxon>Sar</taxon>
        <taxon>Stramenopiles</taxon>
        <taxon>Bigyra</taxon>
        <taxon>Labyrinthulomycetes</taxon>
        <taxon>Thraustochytrida</taxon>
        <taxon>Thraustochytriidae</taxon>
        <taxon>Hondaea</taxon>
    </lineage>
</organism>
<dbReference type="InterPro" id="IPR045052">
    <property type="entry name" value="Copine"/>
</dbReference>
<sequence length="601" mass="67017">MQVPMAQVLDPGAGSLSSQVELFVSCRELKNMDLLSKSDPFVVVYARERNDVPWKEYYRSKTIWDNLNPDFPDQILLKYQFEVQQYLRFEIYDRDAEDEDLSKHDFIGAANTTLASIMGGRGSVWSSDLTNSKTGRPGSGKAPGKIIVRGEEVASCKDVAELQFMASNLDRKDWFGFGRSDPFITISRSREDGNFVKVWESEHILKELNPVWKPVTLPVQVLCNGDLDRPLKISVFDWNSNGTHVLIGEFSASMRDLQPGKSFTLEDPEQRRKKGKKYKGSGMFTVRHAAIQKRFSFLDYIRGGCELNLMIGIDFTASNGAVSTPQSLHYQGASLSQSMRNVDDLNEYQRVIVSVGEILQDYDTDGKIPVYGFGGAVSGQVQHCFPLTFDDSYPEVTGIEGVMTAYKNAFDVVSLHGPTLFTPLLRCANGYAREHCTQAKQSYTVLLIITDGVINDMSSAIEQIVYGSELPLSIVIVGVGAADFTNMETLDADDEPLRANGRTMKRDIVQFVPFRKFYNQHYTALAREVLAEIPEQLVSYMSSHGIRPNPPMEPSRRHLAVERSQRMINGGTQDDASVSDAPYALPVPAPDSTAPSAPYQL</sequence>
<dbReference type="Proteomes" id="UP000241890">
    <property type="component" value="Unassembled WGS sequence"/>
</dbReference>
<proteinExistence type="inferred from homology"/>
<feature type="compositionally biased region" description="Polar residues" evidence="3">
    <location>
        <begin position="566"/>
        <end position="576"/>
    </location>
</feature>
<dbReference type="AlphaFoldDB" id="A0A2R5GQE4"/>